<evidence type="ECO:0000256" key="9">
    <source>
        <dbReference type="ARBA" id="ARBA00023201"/>
    </source>
</evidence>
<evidence type="ECO:0000256" key="1">
    <source>
        <dbReference type="ARBA" id="ARBA00004141"/>
    </source>
</evidence>
<reference evidence="13" key="1">
    <citation type="submission" date="2017-09" db="EMBL/GenBank/DDBJ databases">
        <title>The Reconstruction of 2,631 Draft Metagenome-Assembled Genomes from the Global Oceans.</title>
        <authorList>
            <person name="Tully B.J."/>
            <person name="Graham E.D."/>
            <person name="Heidelberg J.F."/>
        </authorList>
    </citation>
    <scope>NUCLEOTIDE SEQUENCE [LARGE SCALE GENOMIC DNA]</scope>
</reference>
<dbReference type="Gene3D" id="1.20.1530.20">
    <property type="match status" value="1"/>
</dbReference>
<evidence type="ECO:0000313" key="13">
    <source>
        <dbReference type="Proteomes" id="UP000226592"/>
    </source>
</evidence>
<feature type="transmembrane region" description="Helical" evidence="10">
    <location>
        <begin position="28"/>
        <end position="46"/>
    </location>
</feature>
<evidence type="ECO:0000256" key="2">
    <source>
        <dbReference type="ARBA" id="ARBA00022448"/>
    </source>
</evidence>
<dbReference type="InterPro" id="IPR038770">
    <property type="entry name" value="Na+/solute_symporter_sf"/>
</dbReference>
<feature type="domain" description="Cation/H+ exchanger transmembrane" evidence="11">
    <location>
        <begin position="9"/>
        <end position="373"/>
    </location>
</feature>
<feature type="transmembrane region" description="Helical" evidence="10">
    <location>
        <begin position="216"/>
        <end position="246"/>
    </location>
</feature>
<feature type="transmembrane region" description="Helical" evidence="10">
    <location>
        <begin position="290"/>
        <end position="311"/>
    </location>
</feature>
<evidence type="ECO:0000256" key="4">
    <source>
        <dbReference type="ARBA" id="ARBA00022692"/>
    </source>
</evidence>
<keyword evidence="4 10" id="KW-0812">Transmembrane</keyword>
<keyword evidence="2" id="KW-0813">Transport</keyword>
<keyword evidence="3" id="KW-0050">Antiport</keyword>
<dbReference type="PANTHER" id="PTHR43562:SF3">
    <property type="entry name" value="SODIUM ION_PROTON EXCHANGER (EUROFUNG)"/>
    <property type="match status" value="1"/>
</dbReference>
<dbReference type="GO" id="GO:0006814">
    <property type="term" value="P:sodium ion transport"/>
    <property type="evidence" value="ECO:0007669"/>
    <property type="project" value="UniProtKB-KW"/>
</dbReference>
<protein>
    <recommendedName>
        <fullName evidence="11">Cation/H+ exchanger transmembrane domain-containing protein</fullName>
    </recommendedName>
</protein>
<feature type="transmembrane region" description="Helical" evidence="10">
    <location>
        <begin position="144"/>
        <end position="163"/>
    </location>
</feature>
<gene>
    <name evidence="12" type="ORF">CL943_04015</name>
</gene>
<evidence type="ECO:0000256" key="10">
    <source>
        <dbReference type="SAM" id="Phobius"/>
    </source>
</evidence>
<comment type="subcellular location">
    <subcellularLocation>
        <location evidence="1">Membrane</location>
        <topology evidence="1">Multi-pass membrane protein</topology>
    </subcellularLocation>
</comment>
<feature type="transmembrane region" description="Helical" evidence="10">
    <location>
        <begin position="53"/>
        <end position="71"/>
    </location>
</feature>
<dbReference type="GO" id="GO:0016020">
    <property type="term" value="C:membrane"/>
    <property type="evidence" value="ECO:0007669"/>
    <property type="project" value="UniProtKB-SubCell"/>
</dbReference>
<comment type="caution">
    <text evidence="12">The sequence shown here is derived from an EMBL/GenBank/DDBJ whole genome shotgun (WGS) entry which is preliminary data.</text>
</comment>
<evidence type="ECO:0000259" key="11">
    <source>
        <dbReference type="Pfam" id="PF00999"/>
    </source>
</evidence>
<evidence type="ECO:0000256" key="5">
    <source>
        <dbReference type="ARBA" id="ARBA00022989"/>
    </source>
</evidence>
<evidence type="ECO:0000256" key="7">
    <source>
        <dbReference type="ARBA" id="ARBA00023065"/>
    </source>
</evidence>
<accession>A0A2D6M1W8</accession>
<keyword evidence="9" id="KW-0739">Sodium transport</keyword>
<dbReference type="EMBL" id="NZBU01000012">
    <property type="protein sequence ID" value="MAG22438.1"/>
    <property type="molecule type" value="Genomic_DNA"/>
</dbReference>
<organism evidence="12 13">
    <name type="scientific">Candidatus Iainarchaeum sp</name>
    <dbReference type="NCBI Taxonomy" id="3101447"/>
    <lineage>
        <taxon>Archaea</taxon>
        <taxon>Candidatus Iainarchaeota</taxon>
        <taxon>Candidatus Iainarchaeia</taxon>
        <taxon>Candidatus Iainarchaeales</taxon>
        <taxon>Candidatus Iainarchaeaceae</taxon>
        <taxon>Candidatus Iainarchaeum</taxon>
    </lineage>
</organism>
<name>A0A2D6M1W8_9ARCH</name>
<dbReference type="GO" id="GO:0015297">
    <property type="term" value="F:antiporter activity"/>
    <property type="evidence" value="ECO:0007669"/>
    <property type="project" value="UniProtKB-KW"/>
</dbReference>
<dbReference type="InterPro" id="IPR006153">
    <property type="entry name" value="Cation/H_exchanger_TM"/>
</dbReference>
<dbReference type="Pfam" id="PF00999">
    <property type="entry name" value="Na_H_Exchanger"/>
    <property type="match status" value="1"/>
</dbReference>
<proteinExistence type="predicted"/>
<dbReference type="AlphaFoldDB" id="A0A2D6M1W8"/>
<keyword evidence="6" id="KW-0915">Sodium</keyword>
<evidence type="ECO:0000256" key="3">
    <source>
        <dbReference type="ARBA" id="ARBA00022449"/>
    </source>
</evidence>
<dbReference type="GO" id="GO:1902600">
    <property type="term" value="P:proton transmembrane transport"/>
    <property type="evidence" value="ECO:0007669"/>
    <property type="project" value="InterPro"/>
</dbReference>
<evidence type="ECO:0000256" key="8">
    <source>
        <dbReference type="ARBA" id="ARBA00023136"/>
    </source>
</evidence>
<keyword evidence="8 10" id="KW-0472">Membrane</keyword>
<feature type="transmembrane region" description="Helical" evidence="10">
    <location>
        <begin position="175"/>
        <end position="196"/>
    </location>
</feature>
<evidence type="ECO:0000256" key="6">
    <source>
        <dbReference type="ARBA" id="ARBA00023053"/>
    </source>
</evidence>
<feature type="transmembrane region" description="Helical" evidence="10">
    <location>
        <begin position="83"/>
        <end position="105"/>
    </location>
</feature>
<dbReference type="Proteomes" id="UP000226592">
    <property type="component" value="Unassembled WGS sequence"/>
</dbReference>
<feature type="transmembrane region" description="Helical" evidence="10">
    <location>
        <begin position="350"/>
        <end position="372"/>
    </location>
</feature>
<evidence type="ECO:0000313" key="12">
    <source>
        <dbReference type="EMBL" id="MAG22438.1"/>
    </source>
</evidence>
<keyword evidence="7" id="KW-0406">Ion transport</keyword>
<keyword evidence="5 10" id="KW-1133">Transmembrane helix</keyword>
<feature type="transmembrane region" description="Helical" evidence="10">
    <location>
        <begin position="112"/>
        <end position="132"/>
    </location>
</feature>
<feature type="transmembrane region" description="Helical" evidence="10">
    <location>
        <begin position="258"/>
        <end position="278"/>
    </location>
</feature>
<sequence>MTALLSFFVLLFAGLIFSDLFKRLHLPYVTALIVAGVIIGPVLNIVSVDPTISFLGGIGLVFLMFIAGSEIKTGSFKRLEKEIFVLALLNGVIPFATGFGIAWFLTQSVITSYILGIAFISSSVAIIIPSLEARGLLNRRIGETIVSATVFEDMISLLLFAIVLQNFTPKTALPLIIYIPLIILIPFLLKLLIPRIEQLYHYNKRGRDLFESQLRFVFAILIATVVLFESLGMHAIVAGFVIGIILSDSIRGKVEEKIRTISYGFFIPIFFLIIGMGLDLGLLLSSQVLISSALIVTGLIASKVISGFIGGKYLLKFSVKESLLIGFATTPQLSTTLAVAFVALESGLLSADIITALILLSTITAFIAPLAIRSIPLDKEPKATVLNTKNK</sequence>
<dbReference type="PANTHER" id="PTHR43562">
    <property type="entry name" value="NAPA-TYPE SODIUM/HYDROGEN ANTIPORTER"/>
    <property type="match status" value="1"/>
</dbReference>